<dbReference type="AlphaFoldDB" id="A0AAJ6BJD7"/>
<evidence type="ECO:0000313" key="2">
    <source>
        <dbReference type="Proteomes" id="UP001213664"/>
    </source>
</evidence>
<reference evidence="1" key="1">
    <citation type="submission" date="2023-03" db="EMBL/GenBank/DDBJ databases">
        <title>Andean soil-derived lignocellulolytic bacterial consortium as a source of novel taxa and putative plastic-active enzymes.</title>
        <authorList>
            <person name="Diaz-Garcia L."/>
            <person name="Chuvochina M."/>
            <person name="Feuerriegel G."/>
            <person name="Bunk B."/>
            <person name="Sproer C."/>
            <person name="Streit W.R."/>
            <person name="Rodriguez L.M."/>
            <person name="Overmann J."/>
            <person name="Jimenez D.J."/>
        </authorList>
    </citation>
    <scope>NUCLEOTIDE SEQUENCE</scope>
    <source>
        <strain evidence="1">MAG 833</strain>
    </source>
</reference>
<keyword evidence="1" id="KW-0969">Cilium</keyword>
<gene>
    <name evidence="1" type="ORF">P0Y50_14505</name>
</gene>
<keyword evidence="1" id="KW-0282">Flagellum</keyword>
<sequence>MNRVSTNGSFQSALLSLMTAQSRAQQAQERIDSEKIATDMAGYGRGAEQLTSLTSTQARLEGFINTGKTVAARLSAQDLALTRIYEGGTAAREAIATGLAAGNITNLMTELGLQYQTVQGGLNAEHQGSYLFAGGQGNVAPATAATMADLAAAPSTASTFANDTLKQKSRIDEKTTVETGFLASEIGGPLTQVFRNIQAFQNGTPVTVNGVTYTPTAAGTLTGQPSTDVAAFLKAQLAELDKANVGLTDQTAKNGLMQNHVDAALDSQQSQKTVLKKMMQDKSGYDSAQAITDLRQAQVAIEASAQVINTLKNTSLLNLLR</sequence>
<dbReference type="PANTHER" id="PTHR42792:SF1">
    <property type="entry name" value="FLAGELLAR HOOK-ASSOCIATED PROTEIN 3"/>
    <property type="match status" value="1"/>
</dbReference>
<dbReference type="EMBL" id="CP119326">
    <property type="protein sequence ID" value="WEK39725.1"/>
    <property type="molecule type" value="Genomic_DNA"/>
</dbReference>
<protein>
    <submittedName>
        <fullName evidence="1">Flagellin</fullName>
    </submittedName>
</protein>
<dbReference type="InterPro" id="IPR001492">
    <property type="entry name" value="Flagellin"/>
</dbReference>
<dbReference type="GO" id="GO:0009288">
    <property type="term" value="C:bacterial-type flagellum"/>
    <property type="evidence" value="ECO:0007669"/>
    <property type="project" value="InterPro"/>
</dbReference>
<organism evidence="1 2">
    <name type="scientific">Candidatus Brevundimonas colombiensis</name>
    <dbReference type="NCBI Taxonomy" id="3121376"/>
    <lineage>
        <taxon>Bacteria</taxon>
        <taxon>Pseudomonadati</taxon>
        <taxon>Pseudomonadota</taxon>
        <taxon>Alphaproteobacteria</taxon>
        <taxon>Caulobacterales</taxon>
        <taxon>Caulobacteraceae</taxon>
        <taxon>Brevundimonas</taxon>
    </lineage>
</organism>
<keyword evidence="1" id="KW-0966">Cell projection</keyword>
<dbReference type="SUPFAM" id="SSF64518">
    <property type="entry name" value="Phase 1 flagellin"/>
    <property type="match status" value="1"/>
</dbReference>
<dbReference type="Gene3D" id="1.20.1330.10">
    <property type="entry name" value="f41 fragment of flagellin, N-terminal domain"/>
    <property type="match status" value="1"/>
</dbReference>
<name>A0AAJ6BJD7_9CAUL</name>
<dbReference type="Proteomes" id="UP001213664">
    <property type="component" value="Chromosome"/>
</dbReference>
<proteinExistence type="predicted"/>
<evidence type="ECO:0000313" key="1">
    <source>
        <dbReference type="EMBL" id="WEK39725.1"/>
    </source>
</evidence>
<dbReference type="PANTHER" id="PTHR42792">
    <property type="entry name" value="FLAGELLIN"/>
    <property type="match status" value="1"/>
</dbReference>
<accession>A0AAJ6BJD7</accession>
<dbReference type="GO" id="GO:0005198">
    <property type="term" value="F:structural molecule activity"/>
    <property type="evidence" value="ECO:0007669"/>
    <property type="project" value="InterPro"/>
</dbReference>